<organism evidence="2 3">
    <name type="scientific">Methylorubrum salsuginis</name>
    <dbReference type="NCBI Taxonomy" id="414703"/>
    <lineage>
        <taxon>Bacteria</taxon>
        <taxon>Pseudomonadati</taxon>
        <taxon>Pseudomonadota</taxon>
        <taxon>Alphaproteobacteria</taxon>
        <taxon>Hyphomicrobiales</taxon>
        <taxon>Methylobacteriaceae</taxon>
        <taxon>Methylorubrum</taxon>
    </lineage>
</organism>
<keyword evidence="3" id="KW-1185">Reference proteome</keyword>
<dbReference type="STRING" id="414703.SAMN04488125_12369"/>
<feature type="domain" description="Nitroreductase" evidence="1">
    <location>
        <begin position="29"/>
        <end position="194"/>
    </location>
</feature>
<evidence type="ECO:0000313" key="2">
    <source>
        <dbReference type="EMBL" id="SFL75678.1"/>
    </source>
</evidence>
<dbReference type="InterPro" id="IPR012825">
    <property type="entry name" value="BluB"/>
</dbReference>
<dbReference type="OrthoDB" id="9773807at2"/>
<protein>
    <submittedName>
        <fullName evidence="2">Cob(II)yrinic acid a,c-diamide reductase</fullName>
    </submittedName>
</protein>
<dbReference type="RefSeq" id="WP_091950692.1">
    <property type="nucleotide sequence ID" value="NZ_FOSV01000023.1"/>
</dbReference>
<evidence type="ECO:0000313" key="3">
    <source>
        <dbReference type="Proteomes" id="UP000198804"/>
    </source>
</evidence>
<reference evidence="3" key="1">
    <citation type="submission" date="2016-10" db="EMBL/GenBank/DDBJ databases">
        <authorList>
            <person name="Varghese N."/>
            <person name="Submissions S."/>
        </authorList>
    </citation>
    <scope>NUCLEOTIDE SEQUENCE [LARGE SCALE GENOMIC DNA]</scope>
    <source>
        <strain evidence="3">CGMCC 1.6474</strain>
    </source>
</reference>
<dbReference type="NCBIfam" id="TIGR02476">
    <property type="entry name" value="BluB"/>
    <property type="match status" value="1"/>
</dbReference>
<dbReference type="SUPFAM" id="SSF55469">
    <property type="entry name" value="FMN-dependent nitroreductase-like"/>
    <property type="match status" value="1"/>
</dbReference>
<dbReference type="InterPro" id="IPR050627">
    <property type="entry name" value="Nitroreductase/BluB"/>
</dbReference>
<gene>
    <name evidence="2" type="ORF">SAMN04488125_12369</name>
</gene>
<sequence>MPDHLDADETSGPPHFDTAFRARLGDLFAWRRDVRRFRADPVDEGALRACLGLAALAPSVGNSQPWRFVRVSDPARRAAVTADFERCNLAARDGYADERRVLYASLKLAGLKEAPVHLAVFCDSATEAGHGLGRATMPEMLRYSAVAAVHAFWLAARAHGLGVGWVSILEPARITPLLDVPEGWDLVAYLCVGHPQEEHADPELVRHGWQARTAEAARLHER</sequence>
<evidence type="ECO:0000259" key="1">
    <source>
        <dbReference type="Pfam" id="PF00881"/>
    </source>
</evidence>
<dbReference type="InterPro" id="IPR029479">
    <property type="entry name" value="Nitroreductase"/>
</dbReference>
<dbReference type="GO" id="GO:0016491">
    <property type="term" value="F:oxidoreductase activity"/>
    <property type="evidence" value="ECO:0007669"/>
    <property type="project" value="InterPro"/>
</dbReference>
<dbReference type="Gene3D" id="3.40.109.10">
    <property type="entry name" value="NADH Oxidase"/>
    <property type="match status" value="1"/>
</dbReference>
<dbReference type="Pfam" id="PF00881">
    <property type="entry name" value="Nitroreductase"/>
    <property type="match status" value="1"/>
</dbReference>
<name>A0A1I4KAC2_9HYPH</name>
<dbReference type="AlphaFoldDB" id="A0A1I4KAC2"/>
<dbReference type="Proteomes" id="UP000198804">
    <property type="component" value="Unassembled WGS sequence"/>
</dbReference>
<proteinExistence type="predicted"/>
<dbReference type="PANTHER" id="PTHR23026:SF123">
    <property type="entry name" value="NAD(P)H NITROREDUCTASE RV3131-RELATED"/>
    <property type="match status" value="1"/>
</dbReference>
<dbReference type="EMBL" id="FOSV01000023">
    <property type="protein sequence ID" value="SFL75678.1"/>
    <property type="molecule type" value="Genomic_DNA"/>
</dbReference>
<accession>A0A1I4KAC2</accession>
<dbReference type="PANTHER" id="PTHR23026">
    <property type="entry name" value="NADPH NITROREDUCTASE"/>
    <property type="match status" value="1"/>
</dbReference>
<dbReference type="InterPro" id="IPR000415">
    <property type="entry name" value="Nitroreductase-like"/>
</dbReference>